<dbReference type="AlphaFoldDB" id="A0AAE4ZC21"/>
<evidence type="ECO:0000256" key="5">
    <source>
        <dbReference type="ARBA" id="ARBA00022989"/>
    </source>
</evidence>
<keyword evidence="4 7" id="KW-0812">Transmembrane</keyword>
<keyword evidence="6 8" id="KW-0472">Membrane</keyword>
<dbReference type="InterPro" id="IPR024791">
    <property type="entry name" value="Cyt_c/ubiquinol_Oxase_su3"/>
</dbReference>
<evidence type="ECO:0000256" key="3">
    <source>
        <dbReference type="ARBA" id="ARBA00022475"/>
    </source>
</evidence>
<keyword evidence="3" id="KW-1003">Cell membrane</keyword>
<evidence type="ECO:0000256" key="8">
    <source>
        <dbReference type="SAM" id="Phobius"/>
    </source>
</evidence>
<comment type="similarity">
    <text evidence="2 7">Belongs to the cytochrome c oxidase subunit 3 family.</text>
</comment>
<dbReference type="InterPro" id="IPR035973">
    <property type="entry name" value="Cyt_c_oxidase_su3-like_sf"/>
</dbReference>
<dbReference type="SUPFAM" id="SSF81452">
    <property type="entry name" value="Cytochrome c oxidase subunit III-like"/>
    <property type="match status" value="1"/>
</dbReference>
<dbReference type="InterPro" id="IPR013833">
    <property type="entry name" value="Cyt_c_oxidase_su3_a-hlx"/>
</dbReference>
<proteinExistence type="inferred from homology"/>
<protein>
    <submittedName>
        <fullName evidence="10">Heme-copper oxidase subunit III</fullName>
    </submittedName>
</protein>
<dbReference type="GO" id="GO:0005886">
    <property type="term" value="C:plasma membrane"/>
    <property type="evidence" value="ECO:0007669"/>
    <property type="project" value="UniProtKB-SubCell"/>
</dbReference>
<dbReference type="CDD" id="cd00386">
    <property type="entry name" value="Heme_Cu_Oxidase_III_like"/>
    <property type="match status" value="1"/>
</dbReference>
<feature type="transmembrane region" description="Helical" evidence="8">
    <location>
        <begin position="65"/>
        <end position="86"/>
    </location>
</feature>
<accession>A0AAE4ZC21</accession>
<organism evidence="10 11">
    <name type="scientific">Candidatus Kutchimonas denitrificans</name>
    <dbReference type="NCBI Taxonomy" id="3056748"/>
    <lineage>
        <taxon>Bacteria</taxon>
        <taxon>Pseudomonadati</taxon>
        <taxon>Gemmatimonadota</taxon>
        <taxon>Gemmatimonadia</taxon>
        <taxon>Candidatus Palauibacterales</taxon>
        <taxon>Candidatus Palauibacteraceae</taxon>
        <taxon>Candidatus Kutchimonas</taxon>
    </lineage>
</organism>
<gene>
    <name evidence="10" type="ORF">GWO12_15790</name>
</gene>
<reference evidence="10 11" key="1">
    <citation type="submission" date="2020-01" db="EMBL/GenBank/DDBJ databases">
        <title>Genomes assembled from Gulf of Kutch pelagic sediment metagenomes.</title>
        <authorList>
            <person name="Chandrashekar M."/>
            <person name="Mahajan M.S."/>
            <person name="Dave K.J."/>
            <person name="Vatsa P."/>
            <person name="Nathani N.M."/>
        </authorList>
    </citation>
    <scope>NUCLEOTIDE SEQUENCE [LARGE SCALE GENOMIC DNA]</scope>
    <source>
        <strain evidence="10">KS3-K002</strain>
    </source>
</reference>
<comment type="subcellular location">
    <subcellularLocation>
        <location evidence="1 7">Cell membrane</location>
        <topology evidence="1 7">Multi-pass membrane protein</topology>
    </subcellularLocation>
</comment>
<dbReference type="PANTHER" id="PTHR11403:SF2">
    <property type="entry name" value="CYTOCHROME BO(3) UBIQUINOL OXIDASE SUBUNIT 3"/>
    <property type="match status" value="1"/>
</dbReference>
<dbReference type="GO" id="GO:0019646">
    <property type="term" value="P:aerobic electron transport chain"/>
    <property type="evidence" value="ECO:0007669"/>
    <property type="project" value="InterPro"/>
</dbReference>
<name>A0AAE4ZC21_9BACT</name>
<feature type="domain" description="Heme-copper oxidase subunit III family profile" evidence="9">
    <location>
        <begin position="1"/>
        <end position="177"/>
    </location>
</feature>
<evidence type="ECO:0000256" key="7">
    <source>
        <dbReference type="RuleBase" id="RU003376"/>
    </source>
</evidence>
<dbReference type="GO" id="GO:0004129">
    <property type="term" value="F:cytochrome-c oxidase activity"/>
    <property type="evidence" value="ECO:0007669"/>
    <property type="project" value="InterPro"/>
</dbReference>
<keyword evidence="5 8" id="KW-1133">Transmembrane helix</keyword>
<evidence type="ECO:0000259" key="9">
    <source>
        <dbReference type="PROSITE" id="PS50253"/>
    </source>
</evidence>
<feature type="transmembrane region" description="Helical" evidence="8">
    <location>
        <begin position="158"/>
        <end position="176"/>
    </location>
</feature>
<dbReference type="Gene3D" id="1.20.120.80">
    <property type="entry name" value="Cytochrome c oxidase, subunit III, four-helix bundle"/>
    <property type="match status" value="1"/>
</dbReference>
<comment type="caution">
    <text evidence="10">The sequence shown here is derived from an EMBL/GenBank/DDBJ whole genome shotgun (WGS) entry which is preliminary data.</text>
</comment>
<dbReference type="PROSITE" id="PS50253">
    <property type="entry name" value="COX3"/>
    <property type="match status" value="1"/>
</dbReference>
<dbReference type="EMBL" id="JAACAK010000131">
    <property type="protein sequence ID" value="NIR76542.1"/>
    <property type="molecule type" value="Genomic_DNA"/>
</dbReference>
<dbReference type="Proteomes" id="UP000702544">
    <property type="component" value="Unassembled WGS sequence"/>
</dbReference>
<evidence type="ECO:0000256" key="1">
    <source>
        <dbReference type="ARBA" id="ARBA00004651"/>
    </source>
</evidence>
<feature type="transmembrane region" description="Helical" evidence="8">
    <location>
        <begin position="29"/>
        <end position="53"/>
    </location>
</feature>
<dbReference type="Pfam" id="PF00510">
    <property type="entry name" value="COX3"/>
    <property type="match status" value="1"/>
</dbReference>
<evidence type="ECO:0000256" key="4">
    <source>
        <dbReference type="ARBA" id="ARBA00022692"/>
    </source>
</evidence>
<evidence type="ECO:0000313" key="11">
    <source>
        <dbReference type="Proteomes" id="UP000702544"/>
    </source>
</evidence>
<dbReference type="PANTHER" id="PTHR11403">
    <property type="entry name" value="CYTOCHROME C OXIDASE SUBUNIT III"/>
    <property type="match status" value="1"/>
</dbReference>
<evidence type="ECO:0000256" key="6">
    <source>
        <dbReference type="ARBA" id="ARBA00023136"/>
    </source>
</evidence>
<feature type="non-terminal residue" evidence="10">
    <location>
        <position position="1"/>
    </location>
</feature>
<evidence type="ECO:0000313" key="10">
    <source>
        <dbReference type="EMBL" id="NIR76542.1"/>
    </source>
</evidence>
<sequence>LIGAYIILRFGAGEWALPGIPLEEGGSPLAIQITAANTFLLICSSVTMVKAFASIEQGDQRGLRIFLVLTVLLGSTFVGVQVYEYLELIHEGFMPRCSEELAAIVPNCHLFGSTFYTMTGFHGTHVSIGVLCMIWVTVKAFRGHYTKENHGGVEVIGLYWHFVDLVWIILFTIVYLI</sequence>
<feature type="transmembrane region" description="Helical" evidence="8">
    <location>
        <begin position="115"/>
        <end position="138"/>
    </location>
</feature>
<evidence type="ECO:0000256" key="2">
    <source>
        <dbReference type="ARBA" id="ARBA00010581"/>
    </source>
</evidence>
<dbReference type="InterPro" id="IPR000298">
    <property type="entry name" value="Cyt_c_oxidase-like_su3"/>
</dbReference>